<gene>
    <name evidence="2" type="ORF">LF1_26100</name>
</gene>
<reference evidence="2 3" key="1">
    <citation type="submission" date="2019-08" db="EMBL/GenBank/DDBJ databases">
        <title>Deep-cultivation of Planctomycetes and their phenomic and genomic characterization uncovers novel biology.</title>
        <authorList>
            <person name="Wiegand S."/>
            <person name="Jogler M."/>
            <person name="Boedeker C."/>
            <person name="Pinto D."/>
            <person name="Vollmers J."/>
            <person name="Rivas-Marin E."/>
            <person name="Kohn T."/>
            <person name="Peeters S.H."/>
            <person name="Heuer A."/>
            <person name="Rast P."/>
            <person name="Oberbeckmann S."/>
            <person name="Bunk B."/>
            <person name="Jeske O."/>
            <person name="Meyerdierks A."/>
            <person name="Storesund J.E."/>
            <person name="Kallscheuer N."/>
            <person name="Luecker S."/>
            <person name="Lage O.M."/>
            <person name="Pohl T."/>
            <person name="Merkel B.J."/>
            <person name="Hornburger P."/>
            <person name="Mueller R.-W."/>
            <person name="Bruemmer F."/>
            <person name="Labrenz M."/>
            <person name="Spormann A.M."/>
            <person name="Op Den Camp H."/>
            <person name="Overmann J."/>
            <person name="Amann R."/>
            <person name="Jetten M.S.M."/>
            <person name="Mascher T."/>
            <person name="Medema M.H."/>
            <person name="Devos D.P."/>
            <person name="Kaster A.-K."/>
            <person name="Ovreas L."/>
            <person name="Rohde M."/>
            <person name="Galperin M.Y."/>
            <person name="Jogler C."/>
        </authorList>
    </citation>
    <scope>NUCLEOTIDE SEQUENCE [LARGE SCALE GENOMIC DNA]</scope>
    <source>
        <strain evidence="2 3">LF1</strain>
    </source>
</reference>
<feature type="signal peptide" evidence="1">
    <location>
        <begin position="1"/>
        <end position="28"/>
    </location>
</feature>
<evidence type="ECO:0000256" key="1">
    <source>
        <dbReference type="SAM" id="SignalP"/>
    </source>
</evidence>
<dbReference type="InterPro" id="IPR011990">
    <property type="entry name" value="TPR-like_helical_dom_sf"/>
</dbReference>
<accession>A0A5B1CII2</accession>
<dbReference type="SUPFAM" id="SSF48452">
    <property type="entry name" value="TPR-like"/>
    <property type="match status" value="1"/>
</dbReference>
<sequence precursor="true">MFLRVLSSLSLFSLMIVVAGFSAPCVLAQTTASEKSSPAKYPSFKEARTAGREFRNAGKFEQSRDAYEAALDFDSSNRDRNEVLRALIYVYPELGEWEKTYEVAEQIVENPPAPAFASLALSSMVGIATRKNMGDALLQRYQARLEESPKDRTTLIILERAVTMLRHDMPRRADLLQRLIALDKADGKPLDFDRVAKLAFTLRLADKEVESAEMYQDLAEQVPSKRSSCLAEAAESWQRAGEPDKAISLAIEASNLGPDAKPYRDLYHWNRMLADLFLKHLAKAPALKHYTAARQTAKIDAYREQCDEKLKLVQALKD</sequence>
<dbReference type="Proteomes" id="UP000322699">
    <property type="component" value="Unassembled WGS sequence"/>
</dbReference>
<dbReference type="AlphaFoldDB" id="A0A5B1CII2"/>
<keyword evidence="3" id="KW-1185">Reference proteome</keyword>
<comment type="caution">
    <text evidence="2">The sequence shown here is derived from an EMBL/GenBank/DDBJ whole genome shotgun (WGS) entry which is preliminary data.</text>
</comment>
<evidence type="ECO:0000313" key="3">
    <source>
        <dbReference type="Proteomes" id="UP000322699"/>
    </source>
</evidence>
<evidence type="ECO:0000313" key="2">
    <source>
        <dbReference type="EMBL" id="KAA1260071.1"/>
    </source>
</evidence>
<proteinExistence type="predicted"/>
<dbReference type="OrthoDB" id="284037at2"/>
<evidence type="ECO:0008006" key="4">
    <source>
        <dbReference type="Google" id="ProtNLM"/>
    </source>
</evidence>
<keyword evidence="1" id="KW-0732">Signal</keyword>
<name>A0A5B1CII2_9BACT</name>
<dbReference type="EMBL" id="VRLW01000001">
    <property type="protein sequence ID" value="KAA1260071.1"/>
    <property type="molecule type" value="Genomic_DNA"/>
</dbReference>
<protein>
    <recommendedName>
        <fullName evidence="4">Tetratricopeptide repeat protein</fullName>
    </recommendedName>
</protein>
<dbReference type="Gene3D" id="1.25.40.10">
    <property type="entry name" value="Tetratricopeptide repeat domain"/>
    <property type="match status" value="1"/>
</dbReference>
<feature type="chain" id="PRO_5022756494" description="Tetratricopeptide repeat protein" evidence="1">
    <location>
        <begin position="29"/>
        <end position="318"/>
    </location>
</feature>
<dbReference type="RefSeq" id="WP_149752769.1">
    <property type="nucleotide sequence ID" value="NZ_LWSK01000008.1"/>
</dbReference>
<organism evidence="2 3">
    <name type="scientific">Rubripirellula obstinata</name>
    <dbReference type="NCBI Taxonomy" id="406547"/>
    <lineage>
        <taxon>Bacteria</taxon>
        <taxon>Pseudomonadati</taxon>
        <taxon>Planctomycetota</taxon>
        <taxon>Planctomycetia</taxon>
        <taxon>Pirellulales</taxon>
        <taxon>Pirellulaceae</taxon>
        <taxon>Rubripirellula</taxon>
    </lineage>
</organism>